<name>A0A914PKN0_9BILA</name>
<dbReference type="Pfam" id="PF10318">
    <property type="entry name" value="7TM_GPCR_Srh"/>
    <property type="match status" value="1"/>
</dbReference>
<feature type="transmembrane region" description="Helical" evidence="1">
    <location>
        <begin position="115"/>
        <end position="137"/>
    </location>
</feature>
<feature type="transmembrane region" description="Helical" evidence="1">
    <location>
        <begin position="143"/>
        <end position="169"/>
    </location>
</feature>
<keyword evidence="1" id="KW-1133">Transmembrane helix</keyword>
<sequence length="216" mass="24478">MKYLDLRIVTFIASGINLAAYIALFFLAFYSFPQNLDEVRLQEIKYDSFFENFHEPSLIFIPIENIQWVAILAFFIVLLLIGLAFAVVFVFINLVLSSATVTSTKMQKPLIVSSIIQISLTCGFVLLPILFILAALAFQIPNSAGWCTFCICIICSYSVIDFVATLYFVAPYRRFVKKLIDKILKRPQQNEVHVITKIPSQAKSVRVDVFVSVITN</sequence>
<accession>A0A914PKN0</accession>
<evidence type="ECO:0000256" key="1">
    <source>
        <dbReference type="SAM" id="Phobius"/>
    </source>
</evidence>
<keyword evidence="1" id="KW-0472">Membrane</keyword>
<evidence type="ECO:0000313" key="2">
    <source>
        <dbReference type="Proteomes" id="UP000887578"/>
    </source>
</evidence>
<dbReference type="AlphaFoldDB" id="A0A914PKN0"/>
<feature type="transmembrane region" description="Helical" evidence="1">
    <location>
        <begin position="66"/>
        <end position="94"/>
    </location>
</feature>
<dbReference type="Proteomes" id="UP000887578">
    <property type="component" value="Unplaced"/>
</dbReference>
<reference evidence="3" key="1">
    <citation type="submission" date="2022-11" db="UniProtKB">
        <authorList>
            <consortium name="WormBaseParasite"/>
        </authorList>
    </citation>
    <scope>IDENTIFICATION</scope>
</reference>
<feature type="transmembrane region" description="Helical" evidence="1">
    <location>
        <begin position="12"/>
        <end position="32"/>
    </location>
</feature>
<keyword evidence="1" id="KW-0812">Transmembrane</keyword>
<organism evidence="2 3">
    <name type="scientific">Panagrolaimus davidi</name>
    <dbReference type="NCBI Taxonomy" id="227884"/>
    <lineage>
        <taxon>Eukaryota</taxon>
        <taxon>Metazoa</taxon>
        <taxon>Ecdysozoa</taxon>
        <taxon>Nematoda</taxon>
        <taxon>Chromadorea</taxon>
        <taxon>Rhabditida</taxon>
        <taxon>Tylenchina</taxon>
        <taxon>Panagrolaimomorpha</taxon>
        <taxon>Panagrolaimoidea</taxon>
        <taxon>Panagrolaimidae</taxon>
        <taxon>Panagrolaimus</taxon>
    </lineage>
</organism>
<protein>
    <submittedName>
        <fullName evidence="3">Uncharacterized protein</fullName>
    </submittedName>
</protein>
<proteinExistence type="predicted"/>
<dbReference type="InterPro" id="IPR019422">
    <property type="entry name" value="7TM_GPCR_serpentine_rcpt_Srh"/>
</dbReference>
<dbReference type="WBParaSite" id="PDA_v2.g15314.t1">
    <property type="protein sequence ID" value="PDA_v2.g15314.t1"/>
    <property type="gene ID" value="PDA_v2.g15314"/>
</dbReference>
<evidence type="ECO:0000313" key="3">
    <source>
        <dbReference type="WBParaSite" id="PDA_v2.g15314.t1"/>
    </source>
</evidence>
<keyword evidence="2" id="KW-1185">Reference proteome</keyword>